<reference evidence="1 2" key="1">
    <citation type="journal article" date="2019" name="Mol. Biol. Evol.">
        <title>Blast fungal genomes show frequent chromosomal changes, gene gains and losses, and effector gene turnover.</title>
        <authorList>
            <person name="Gomez Luciano L.B."/>
            <person name="Jason Tsai I."/>
            <person name="Chuma I."/>
            <person name="Tosa Y."/>
            <person name="Chen Y.H."/>
            <person name="Li J.Y."/>
            <person name="Li M.Y."/>
            <person name="Jade Lu M.Y."/>
            <person name="Nakayashiki H."/>
            <person name="Li W.H."/>
        </authorList>
    </citation>
    <scope>NUCLEOTIDE SEQUENCE [LARGE SCALE GENOMIC DNA]</scope>
    <source>
        <strain evidence="1">MZ5-1-6</strain>
    </source>
</reference>
<name>A0A4P7NSU2_PYROR</name>
<protein>
    <submittedName>
        <fullName evidence="1">Uncharacterized protein</fullName>
    </submittedName>
</protein>
<evidence type="ECO:0000313" key="2">
    <source>
        <dbReference type="Proteomes" id="UP000294847"/>
    </source>
</evidence>
<accession>A0A4P7NSU2</accession>
<dbReference type="AlphaFoldDB" id="A0A4P7NSU2"/>
<dbReference type="Proteomes" id="UP000294847">
    <property type="component" value="Chromosome 7"/>
</dbReference>
<evidence type="ECO:0000313" key="1">
    <source>
        <dbReference type="EMBL" id="QBZ65555.1"/>
    </source>
</evidence>
<sequence length="188" mass="22035">MSDRLGNNFRRVQAPRLPSTRIVKYKFGDETKEIRLEWSSQPWVDKTKIPISEVSAERKRIENNTIDCLVQYLQTAHEKDPKFKSYAPDVCIIRSPMHFTTKSTFTKKMRPSEAYEHFDVDLHLTLRFCTNKNYGHKQGFPIHLYTNADGSYKAEKPPVWHEYSKFTSNEESVMVSPKPPVQYQNGFL</sequence>
<proteinExistence type="predicted"/>
<gene>
    <name evidence="1" type="ORF">PoMZ_12517</name>
</gene>
<organism evidence="1 2">
    <name type="scientific">Pyricularia oryzae</name>
    <name type="common">Rice blast fungus</name>
    <name type="synonym">Magnaporthe oryzae</name>
    <dbReference type="NCBI Taxonomy" id="318829"/>
    <lineage>
        <taxon>Eukaryota</taxon>
        <taxon>Fungi</taxon>
        <taxon>Dikarya</taxon>
        <taxon>Ascomycota</taxon>
        <taxon>Pezizomycotina</taxon>
        <taxon>Sordariomycetes</taxon>
        <taxon>Sordariomycetidae</taxon>
        <taxon>Magnaporthales</taxon>
        <taxon>Pyriculariaceae</taxon>
        <taxon>Pyricularia</taxon>
    </lineage>
</organism>
<dbReference type="EMBL" id="CP034210">
    <property type="protein sequence ID" value="QBZ65555.1"/>
    <property type="molecule type" value="Genomic_DNA"/>
</dbReference>